<dbReference type="Pfam" id="PF12348">
    <property type="entry name" value="CLASP_N"/>
    <property type="match status" value="1"/>
</dbReference>
<dbReference type="Ensembl" id="ENSORLT00015024570.1">
    <property type="protein sequence ID" value="ENSORLP00015016395.1"/>
    <property type="gene ID" value="ENSORLG00015017366.1"/>
</dbReference>
<feature type="region of interest" description="Disordered" evidence="4">
    <location>
        <begin position="855"/>
        <end position="946"/>
    </location>
</feature>
<feature type="compositionally biased region" description="Polar residues" evidence="4">
    <location>
        <begin position="318"/>
        <end position="341"/>
    </location>
</feature>
<evidence type="ECO:0000313" key="7">
    <source>
        <dbReference type="Proteomes" id="UP000265200"/>
    </source>
</evidence>
<dbReference type="Proteomes" id="UP000265200">
    <property type="component" value="Chromosome 22"/>
</dbReference>
<sequence>MIPGLVSQELHEQLLDLKSYQSRTNGVDELKRVLSEVEIKSVPCDSIEDFIKFLPRLLDDSNFKVLYGALQVLNLLIEKLESSVDRYFKHIVLVALKALGDTRTLTRNEYLNVFQQLMKTVEPQQVLGLVIGNLKHKNSRVREDVLNIIMAAILTHPRKDFNIPKLCFEVAPYLADSKRRVRLAALELFAVFDSCLDTGKKQVLMKAVDMVEQKEDAEGLSAAVQARRMRHTLPKLTPDGTLEYGLVVPKVGQWCSEPHRSGADLDWVMNGGRTSNARSYRTDHDPDRLFGYGSLGSLADDRVVSASKGKNKLPWEMSSFSTSENEQRQSSCPDQKTSDQVQVDELTLVSRKSETYTPSFSSAEPQKRQSSRRGEFPSQLRRSGSLILDTHIFESTNTSNESVAAPKGRVLSRNPSVERTFSLPSNPSTPGSFLLPSYPLATHPVGALTPTLPRRHADSSLSMSNTWPNKRENSPHQRDTSPWRETAGKVKGELLSGRSPRPLRASLVSSCSTSSFRQALSSPRATFFISPVVPKVDHSFSLNGERSSNSGSFMNHQPDKNALLDSENIPTWQDDAVDTHEMLNSLRSLRNSTAKRRAGVGQGSPDPDSPDSAVRVDVRLNSTSHSTKALTSSASESGLSSMSSATNSSLKGIKSREKSIMKPHVGKVPSAYLRSSMSMDFSGLQVSFQRNELLSGQRVTYSNGTINTEQDPTPPSESKIHHSGRNSPGTDIPEGVIGRGMFETTLLNSPGVSFPPEQGSSAAKPANKPSAPIFSSHIDSMGSSRLDEAKEKVKSMRLGRHKTKLQRLDQLEVQLTQGDQNREIIRHRVRQMLSDSPTNESKALIIKGLHLNDSTLTPTKAESHSDDSTISPSSPPGPQSPAKCLTPPHQPSPPAEPPNPKNGSRLRRVSSLNRTRLSQSHSSDELTHTTHHKKNPSEPANMGPFSKPELVLTQSFNLLSSEDWDKKIEGLMLLRSLSLYHPDTLHSNLHEVCLCVIQEVKNLRSGVSRVALCTLGELFTHLQRTMDLELEGTVKALLQKAGESNAFIRQDVDAALDCMVQHCTPTRSISALLSGGLSHLSPVVRKCAAQHLANLVKKVGAARLLSGGKNLTERILPAVTKLAQDSSQDARYYGRQILLFLSFHPDFDTLLEKYIPSKDLQTVRDTVFTLKTRGLGETPQDTQSARGRRSLPGSGTARASSLNREPLHQSNRESRSHPSCRTQAKSIADKTEYIQQISGLLASKDFKDRIKGIDQLVADCQDNPNMVINSMFPVFDALKARLQESNSKVNLYALESLQKIIHLLKDNLSQVVNILVPAIVDNHLNSKNNAIYSAAVGAINALISNLDNILLLQPFCTKAQFLSGKAKVDLIEKVADLVTELYPRKPQTVEQKVLPLLWHLLGTSTHSGTTNSRGSNLRGATVGLCQAMYAQMGPSLSECAASQPASVHKDLNEILRALP</sequence>
<dbReference type="SMART" id="SM01349">
    <property type="entry name" value="TOG"/>
    <property type="match status" value="3"/>
</dbReference>
<feature type="compositionally biased region" description="Polar residues" evidence="4">
    <location>
        <begin position="546"/>
        <end position="555"/>
    </location>
</feature>
<organism evidence="6 7">
    <name type="scientific">Oryzias latipes</name>
    <name type="common">Japanese rice fish</name>
    <name type="synonym">Japanese killifish</name>
    <dbReference type="NCBI Taxonomy" id="8090"/>
    <lineage>
        <taxon>Eukaryota</taxon>
        <taxon>Metazoa</taxon>
        <taxon>Chordata</taxon>
        <taxon>Craniata</taxon>
        <taxon>Vertebrata</taxon>
        <taxon>Euteleostomi</taxon>
        <taxon>Actinopterygii</taxon>
        <taxon>Neopterygii</taxon>
        <taxon>Teleostei</taxon>
        <taxon>Neoteleostei</taxon>
        <taxon>Acanthomorphata</taxon>
        <taxon>Ovalentaria</taxon>
        <taxon>Atherinomorphae</taxon>
        <taxon>Beloniformes</taxon>
        <taxon>Adrianichthyidae</taxon>
        <taxon>Oryziinae</taxon>
        <taxon>Oryzias</taxon>
    </lineage>
</organism>
<evidence type="ECO:0000256" key="4">
    <source>
        <dbReference type="SAM" id="MobiDB-lite"/>
    </source>
</evidence>
<evidence type="ECO:0000259" key="5">
    <source>
        <dbReference type="SMART" id="SM01349"/>
    </source>
</evidence>
<feature type="domain" description="TOG" evidence="5">
    <location>
        <begin position="1"/>
        <end position="217"/>
    </location>
</feature>
<dbReference type="Pfam" id="PF21041">
    <property type="entry name" value="XMAP215_CLASP_TOG"/>
    <property type="match status" value="1"/>
</dbReference>
<reference evidence="6" key="3">
    <citation type="submission" date="2025-05" db="UniProtKB">
        <authorList>
            <consortium name="Ensembl"/>
        </authorList>
    </citation>
    <scope>IDENTIFICATION</scope>
    <source>
        <strain evidence="6">HSOK</strain>
    </source>
</reference>
<dbReference type="GO" id="GO:0005856">
    <property type="term" value="C:cytoskeleton"/>
    <property type="evidence" value="ECO:0007669"/>
    <property type="project" value="UniProtKB-SubCell"/>
</dbReference>
<dbReference type="InterPro" id="IPR034085">
    <property type="entry name" value="TOG"/>
</dbReference>
<evidence type="ECO:0000256" key="1">
    <source>
        <dbReference type="ARBA" id="ARBA00004245"/>
    </source>
</evidence>
<protein>
    <submittedName>
        <fullName evidence="6">TOG array regulator of axonemal microtubules 1</fullName>
    </submittedName>
</protein>
<feature type="compositionally biased region" description="Polar residues" evidence="4">
    <location>
        <begin position="355"/>
        <end position="364"/>
    </location>
</feature>
<accession>A0A3P9I8Z4</accession>
<dbReference type="GO" id="GO:0015631">
    <property type="term" value="F:tubulin binding"/>
    <property type="evidence" value="ECO:0007669"/>
    <property type="project" value="InterPro"/>
</dbReference>
<keyword evidence="2" id="KW-0963">Cytoplasm</keyword>
<dbReference type="Gene3D" id="1.25.10.10">
    <property type="entry name" value="Leucine-rich Repeat Variant"/>
    <property type="match status" value="3"/>
</dbReference>
<evidence type="ECO:0000256" key="3">
    <source>
        <dbReference type="ARBA" id="ARBA00023212"/>
    </source>
</evidence>
<feature type="compositionally biased region" description="Low complexity" evidence="4">
    <location>
        <begin position="632"/>
        <end position="649"/>
    </location>
</feature>
<feature type="compositionally biased region" description="Basic and acidic residues" evidence="4">
    <location>
        <begin position="469"/>
        <end position="492"/>
    </location>
</feature>
<dbReference type="PANTHER" id="PTHR21567">
    <property type="entry name" value="CLASP"/>
    <property type="match status" value="1"/>
</dbReference>
<feature type="domain" description="TOG" evidence="5">
    <location>
        <begin position="944"/>
        <end position="1176"/>
    </location>
</feature>
<reference evidence="6 7" key="2">
    <citation type="submission" date="2017-04" db="EMBL/GenBank/DDBJ databases">
        <title>CpG methylation of centromeres and impact of large insertions on vertebrate speciation.</title>
        <authorList>
            <person name="Ichikawa K."/>
            <person name="Yoshimura J."/>
            <person name="Morishita S."/>
        </authorList>
    </citation>
    <scope>NUCLEOTIDE SEQUENCE</scope>
    <source>
        <strain evidence="6 7">HSOK</strain>
    </source>
</reference>
<evidence type="ECO:0000313" key="6">
    <source>
        <dbReference type="Ensembl" id="ENSORLP00015016395.1"/>
    </source>
</evidence>
<feature type="compositionally biased region" description="Polar residues" evidence="4">
    <location>
        <begin position="459"/>
        <end position="468"/>
    </location>
</feature>
<feature type="domain" description="TOG" evidence="5">
    <location>
        <begin position="1213"/>
        <end position="1459"/>
    </location>
</feature>
<name>A0A3P9I8Z4_ORYLA</name>
<feature type="compositionally biased region" description="Basic and acidic residues" evidence="4">
    <location>
        <begin position="1205"/>
        <end position="1216"/>
    </location>
</feature>
<dbReference type="InterPro" id="IPR024395">
    <property type="entry name" value="CLASP_N_dom"/>
</dbReference>
<dbReference type="SUPFAM" id="SSF48371">
    <property type="entry name" value="ARM repeat"/>
    <property type="match status" value="2"/>
</dbReference>
<feature type="region of interest" description="Disordered" evidence="4">
    <location>
        <begin position="593"/>
        <end position="660"/>
    </location>
</feature>
<feature type="region of interest" description="Disordered" evidence="4">
    <location>
        <begin position="314"/>
        <end position="381"/>
    </location>
</feature>
<reference key="1">
    <citation type="journal article" date="2007" name="Nature">
        <title>The medaka draft genome and insights into vertebrate genome evolution.</title>
        <authorList>
            <person name="Kasahara M."/>
            <person name="Naruse K."/>
            <person name="Sasaki S."/>
            <person name="Nakatani Y."/>
            <person name="Qu W."/>
            <person name="Ahsan B."/>
            <person name="Yamada T."/>
            <person name="Nagayasu Y."/>
            <person name="Doi K."/>
            <person name="Kasai Y."/>
            <person name="Jindo T."/>
            <person name="Kobayashi D."/>
            <person name="Shimada A."/>
            <person name="Toyoda A."/>
            <person name="Kuroki Y."/>
            <person name="Fujiyama A."/>
            <person name="Sasaki T."/>
            <person name="Shimizu A."/>
            <person name="Asakawa S."/>
            <person name="Shimizu N."/>
            <person name="Hashimoto S."/>
            <person name="Yang J."/>
            <person name="Lee Y."/>
            <person name="Matsushima K."/>
            <person name="Sugano S."/>
            <person name="Sakaizumi M."/>
            <person name="Narita T."/>
            <person name="Ohishi K."/>
            <person name="Haga S."/>
            <person name="Ohta F."/>
            <person name="Nomoto H."/>
            <person name="Nogata K."/>
            <person name="Morishita T."/>
            <person name="Endo T."/>
            <person name="Shin-I T."/>
            <person name="Takeda H."/>
            <person name="Morishita S."/>
            <person name="Kohara Y."/>
        </authorList>
    </citation>
    <scope>NUCLEOTIDE SEQUENCE [LARGE SCALE GENOMIC DNA]</scope>
    <source>
        <strain>Hd-rR</strain>
    </source>
</reference>
<feature type="compositionally biased region" description="Polar residues" evidence="4">
    <location>
        <begin position="910"/>
        <end position="921"/>
    </location>
</feature>
<feature type="compositionally biased region" description="Pro residues" evidence="4">
    <location>
        <begin position="888"/>
        <end position="900"/>
    </location>
</feature>
<dbReference type="InterPro" id="IPR011989">
    <property type="entry name" value="ARM-like"/>
</dbReference>
<evidence type="ECO:0000256" key="2">
    <source>
        <dbReference type="ARBA" id="ARBA00022490"/>
    </source>
</evidence>
<feature type="region of interest" description="Disordered" evidence="4">
    <location>
        <begin position="546"/>
        <end position="567"/>
    </location>
</feature>
<dbReference type="PANTHER" id="PTHR21567:SF87">
    <property type="entry name" value="CRESCERIN-LIKE PROTEIN CHE-12"/>
    <property type="match status" value="1"/>
</dbReference>
<feature type="region of interest" description="Disordered" evidence="4">
    <location>
        <begin position="703"/>
        <end position="734"/>
    </location>
</feature>
<feature type="compositionally biased region" description="Polar residues" evidence="4">
    <location>
        <begin position="620"/>
        <end position="631"/>
    </location>
</feature>
<dbReference type="Ensembl" id="ENSORLT00015024555.1">
    <property type="protein sequence ID" value="ENSORLP00015016370.1"/>
    <property type="gene ID" value="ENSORLG00015017366.1"/>
</dbReference>
<comment type="subcellular location">
    <subcellularLocation>
        <location evidence="1">Cytoplasm</location>
        <location evidence="1">Cytoskeleton</location>
    </subcellularLocation>
</comment>
<feature type="region of interest" description="Disordered" evidence="4">
    <location>
        <begin position="452"/>
        <end position="501"/>
    </location>
</feature>
<feature type="region of interest" description="Disordered" evidence="4">
    <location>
        <begin position="1174"/>
        <end position="1225"/>
    </location>
</feature>
<keyword evidence="3" id="KW-0206">Cytoskeleton</keyword>
<dbReference type="InterPro" id="IPR016024">
    <property type="entry name" value="ARM-type_fold"/>
</dbReference>
<dbReference type="InterPro" id="IPR048491">
    <property type="entry name" value="XMAP215_CLASP_TOG"/>
</dbReference>
<proteinExistence type="predicted"/>